<evidence type="ECO:0000313" key="2">
    <source>
        <dbReference type="EMBL" id="MFD0975467.1"/>
    </source>
</evidence>
<proteinExistence type="predicted"/>
<sequence length="309" mass="34487">MKNVFCLVFVAFLLISCDDGDLIVTDFNFDNKKLQWCEDSDSQVLFNLNNDQVHEAIAFRFTLNNETAQFLTTEEGETTIPLSSANQIIYRVFDGEVESSYFCNAIPPVSPKVVEEYRTTSGGEVLITTTLLNNTDHDGDGVLSTQEGITSERDTDEDGIPDYLDIDDDGDNILTRVEIEVTADNSVNNFPDSDNDGTADFLDADDDNDNTPTRNEDWNLNNNPADDRNEDGLAHYLNPAITDSFEVTTSRENIISRGFRYLVTVENLTLSKQGGDGEQIRLENYELGYYDSPSEQITIEPSGTSEEGQ</sequence>
<dbReference type="Proteomes" id="UP001597100">
    <property type="component" value="Unassembled WGS sequence"/>
</dbReference>
<dbReference type="EMBL" id="JBHTJP010000032">
    <property type="protein sequence ID" value="MFD0975467.1"/>
    <property type="molecule type" value="Genomic_DNA"/>
</dbReference>
<evidence type="ECO:0000256" key="1">
    <source>
        <dbReference type="SAM" id="MobiDB-lite"/>
    </source>
</evidence>
<dbReference type="InterPro" id="IPR028974">
    <property type="entry name" value="TSP_type-3_rpt"/>
</dbReference>
<feature type="compositionally biased region" description="Acidic residues" evidence="1">
    <location>
        <begin position="193"/>
        <end position="209"/>
    </location>
</feature>
<gene>
    <name evidence="2" type="ORF">ACFQ1G_01570</name>
</gene>
<organism evidence="2 3">
    <name type="scientific">Salinimicrobium gaetbulicola</name>
    <dbReference type="NCBI Taxonomy" id="999702"/>
    <lineage>
        <taxon>Bacteria</taxon>
        <taxon>Pseudomonadati</taxon>
        <taxon>Bacteroidota</taxon>
        <taxon>Flavobacteriia</taxon>
        <taxon>Flavobacteriales</taxon>
        <taxon>Flavobacteriaceae</taxon>
        <taxon>Salinimicrobium</taxon>
    </lineage>
</organism>
<keyword evidence="3" id="KW-1185">Reference proteome</keyword>
<feature type="region of interest" description="Disordered" evidence="1">
    <location>
        <begin position="185"/>
        <end position="224"/>
    </location>
</feature>
<dbReference type="SUPFAM" id="SSF103647">
    <property type="entry name" value="TSP type-3 repeat"/>
    <property type="match status" value="1"/>
</dbReference>
<reference evidence="3" key="1">
    <citation type="journal article" date="2019" name="Int. J. Syst. Evol. Microbiol.">
        <title>The Global Catalogue of Microorganisms (GCM) 10K type strain sequencing project: providing services to taxonomists for standard genome sequencing and annotation.</title>
        <authorList>
            <consortium name="The Broad Institute Genomics Platform"/>
            <consortium name="The Broad Institute Genome Sequencing Center for Infectious Disease"/>
            <person name="Wu L."/>
            <person name="Ma J."/>
        </authorList>
    </citation>
    <scope>NUCLEOTIDE SEQUENCE [LARGE SCALE GENOMIC DNA]</scope>
    <source>
        <strain evidence="3">CCUG 60898</strain>
    </source>
</reference>
<dbReference type="PROSITE" id="PS51257">
    <property type="entry name" value="PROKAR_LIPOPROTEIN"/>
    <property type="match status" value="1"/>
</dbReference>
<evidence type="ECO:0000313" key="3">
    <source>
        <dbReference type="Proteomes" id="UP001597100"/>
    </source>
</evidence>
<protein>
    <submittedName>
        <fullName evidence="2">Uncharacterized protein</fullName>
    </submittedName>
</protein>
<dbReference type="RefSeq" id="WP_380736485.1">
    <property type="nucleotide sequence ID" value="NZ_JBHTJP010000032.1"/>
</dbReference>
<accession>A0ABW3ICX5</accession>
<comment type="caution">
    <text evidence="2">The sequence shown here is derived from an EMBL/GenBank/DDBJ whole genome shotgun (WGS) entry which is preliminary data.</text>
</comment>
<name>A0ABW3ICX5_9FLAO</name>